<dbReference type="RefSeq" id="WP_178621517.1">
    <property type="nucleotide sequence ID" value="NZ_JACRSS010000006.1"/>
</dbReference>
<comment type="caution">
    <text evidence="1">The sequence shown here is derived from an EMBL/GenBank/DDBJ whole genome shotgun (WGS) entry which is preliminary data.</text>
</comment>
<keyword evidence="2" id="KW-1185">Reference proteome</keyword>
<sequence length="59" mass="6564">MEQSLHDLPLGFSMALAQNPEAFRQFGELTEAQQNELIRKAHAVHSKTEMQALISGILS</sequence>
<dbReference type="Proteomes" id="UP000617951">
    <property type="component" value="Unassembled WGS sequence"/>
</dbReference>
<reference evidence="1" key="1">
    <citation type="submission" date="2020-08" db="EMBL/GenBank/DDBJ databases">
        <title>Genome public.</title>
        <authorList>
            <person name="Liu C."/>
            <person name="Sun Q."/>
        </authorList>
    </citation>
    <scope>NUCLEOTIDE SEQUENCE</scope>
    <source>
        <strain evidence="1">NSJ-63</strain>
    </source>
</reference>
<dbReference type="AlphaFoldDB" id="A0A926DKD3"/>
<accession>A0A926DKD3</accession>
<protein>
    <submittedName>
        <fullName evidence="1">Uncharacterized protein</fullName>
    </submittedName>
</protein>
<dbReference type="EMBL" id="JACRSS010000006">
    <property type="protein sequence ID" value="MBC8539347.1"/>
    <property type="molecule type" value="Genomic_DNA"/>
</dbReference>
<organism evidence="1 2">
    <name type="scientific">Guopingia tenuis</name>
    <dbReference type="NCBI Taxonomy" id="2763656"/>
    <lineage>
        <taxon>Bacteria</taxon>
        <taxon>Bacillati</taxon>
        <taxon>Bacillota</taxon>
        <taxon>Clostridia</taxon>
        <taxon>Christensenellales</taxon>
        <taxon>Christensenellaceae</taxon>
        <taxon>Guopingia</taxon>
    </lineage>
</organism>
<evidence type="ECO:0000313" key="2">
    <source>
        <dbReference type="Proteomes" id="UP000617951"/>
    </source>
</evidence>
<gene>
    <name evidence="1" type="ORF">H8693_10455</name>
</gene>
<name>A0A926DKD3_9FIRM</name>
<evidence type="ECO:0000313" key="1">
    <source>
        <dbReference type="EMBL" id="MBC8539347.1"/>
    </source>
</evidence>
<proteinExistence type="predicted"/>